<accession>A0AAD7Y5Z6</accession>
<feature type="compositionally biased region" description="Basic residues" evidence="1">
    <location>
        <begin position="141"/>
        <end position="151"/>
    </location>
</feature>
<feature type="region of interest" description="Disordered" evidence="1">
    <location>
        <begin position="269"/>
        <end position="292"/>
    </location>
</feature>
<reference evidence="2" key="1">
    <citation type="submission" date="2023-03" db="EMBL/GenBank/DDBJ databases">
        <title>Chromosome-level genomes of two armyworms, Mythimna separata and Mythimna loreyi, provide insights into the biosynthesis and reception of sex pheromones.</title>
        <authorList>
            <person name="Zhao H."/>
        </authorList>
    </citation>
    <scope>NUCLEOTIDE SEQUENCE</scope>
    <source>
        <strain evidence="2">BeijingLab</strain>
        <tissue evidence="2">Pupa</tissue>
    </source>
</reference>
<gene>
    <name evidence="2" type="ORF">PYW07_013244</name>
</gene>
<feature type="compositionally biased region" description="Basic and acidic residues" evidence="1">
    <location>
        <begin position="114"/>
        <end position="140"/>
    </location>
</feature>
<feature type="compositionally biased region" description="Basic and acidic residues" evidence="1">
    <location>
        <begin position="34"/>
        <end position="50"/>
    </location>
</feature>
<keyword evidence="3" id="KW-1185">Reference proteome</keyword>
<dbReference type="AlphaFoldDB" id="A0AAD7Y5Z6"/>
<feature type="region of interest" description="Disordered" evidence="1">
    <location>
        <begin position="33"/>
        <end position="67"/>
    </location>
</feature>
<sequence length="292" mass="34517">MNPDNEKKIYTKEEIKRWPQAIVANQNISTQLKLGRELRSPNQRRLDRHQPKSPTALDKAANPTPSKNIPLWAEPIFGVDVAVRELPPAERKHNNMAPRKKKLSREELLQKKREAERLRYEKRKNDPQKREEMREKEKLKYQKKKEKGSRKLVKDMTPREHRAALKKWKEHCTVYRTKRLRLKSVTNTFIRDNTPISDLEASPPPTRPTTPIPEQFSSAPSPAASSASQQQRKKEATTRRKKFNRKRNEKIARLEKKLEKYKKRLARFKSKMQKNVEDTPKTKILNKNVRRA</sequence>
<comment type="caution">
    <text evidence="2">The sequence shown here is derived from an EMBL/GenBank/DDBJ whole genome shotgun (WGS) entry which is preliminary data.</text>
</comment>
<evidence type="ECO:0000256" key="1">
    <source>
        <dbReference type="SAM" id="MobiDB-lite"/>
    </source>
</evidence>
<dbReference type="Proteomes" id="UP001231518">
    <property type="component" value="Chromosome 31"/>
</dbReference>
<dbReference type="EMBL" id="JARGEI010000032">
    <property type="protein sequence ID" value="KAJ8703950.1"/>
    <property type="molecule type" value="Genomic_DNA"/>
</dbReference>
<proteinExistence type="predicted"/>
<name>A0AAD7Y5Z6_MYTSE</name>
<protein>
    <submittedName>
        <fullName evidence="2">Uncharacterized protein</fullName>
    </submittedName>
</protein>
<evidence type="ECO:0000313" key="3">
    <source>
        <dbReference type="Proteomes" id="UP001231518"/>
    </source>
</evidence>
<feature type="compositionally biased region" description="Basic residues" evidence="1">
    <location>
        <begin position="239"/>
        <end position="248"/>
    </location>
</feature>
<evidence type="ECO:0000313" key="2">
    <source>
        <dbReference type="EMBL" id="KAJ8703950.1"/>
    </source>
</evidence>
<feature type="compositionally biased region" description="Low complexity" evidence="1">
    <location>
        <begin position="217"/>
        <end position="230"/>
    </location>
</feature>
<feature type="compositionally biased region" description="Pro residues" evidence="1">
    <location>
        <begin position="202"/>
        <end position="211"/>
    </location>
</feature>
<feature type="region of interest" description="Disordered" evidence="1">
    <location>
        <begin position="194"/>
        <end position="254"/>
    </location>
</feature>
<feature type="region of interest" description="Disordered" evidence="1">
    <location>
        <begin position="114"/>
        <end position="159"/>
    </location>
</feature>
<organism evidence="2 3">
    <name type="scientific">Mythimna separata</name>
    <name type="common">Oriental armyworm</name>
    <name type="synonym">Pseudaletia separata</name>
    <dbReference type="NCBI Taxonomy" id="271217"/>
    <lineage>
        <taxon>Eukaryota</taxon>
        <taxon>Metazoa</taxon>
        <taxon>Ecdysozoa</taxon>
        <taxon>Arthropoda</taxon>
        <taxon>Hexapoda</taxon>
        <taxon>Insecta</taxon>
        <taxon>Pterygota</taxon>
        <taxon>Neoptera</taxon>
        <taxon>Endopterygota</taxon>
        <taxon>Lepidoptera</taxon>
        <taxon>Glossata</taxon>
        <taxon>Ditrysia</taxon>
        <taxon>Noctuoidea</taxon>
        <taxon>Noctuidae</taxon>
        <taxon>Noctuinae</taxon>
        <taxon>Hadenini</taxon>
        <taxon>Mythimna</taxon>
    </lineage>
</organism>